<dbReference type="EMBL" id="KN847043">
    <property type="protein sequence ID" value="KIW27226.1"/>
    <property type="molecule type" value="Genomic_DNA"/>
</dbReference>
<dbReference type="OrthoDB" id="2351940at2759"/>
<gene>
    <name evidence="2" type="ORF">PV07_06985</name>
</gene>
<feature type="compositionally biased region" description="Polar residues" evidence="1">
    <location>
        <begin position="137"/>
        <end position="149"/>
    </location>
</feature>
<dbReference type="VEuPathDB" id="FungiDB:PV07_06985"/>
<sequence length="588" mass="66513">MPDPPERLAWSDISARLENLRNLLTSERHLGVDHERAFEALDREMGDQIAAYEANDERQDRFLSSDLTPRERRRREFGTRFRDQDTSESPAQANSPSSLVRSRRRAFRPSERLQRSQRERLGQSGRPTVSEAYVPPSNESPASPAQSASDRGDGPRSKRRKLTDGTYEDEPRTFRYGHYCRVEPGHLKMEIISCDGGEYSDPHMPINSYPRNVLLDDTSVYCTKSNKCNLLLKHIGGMPFTLTEIIVKAPRAGYDAPIQNGLIFVAMEDDNLLDRTSQYDVHWSPKSYRRQRHRPDGYRPSQEYMNSARSPLRSIDRSRYLNNPTSSEEDPHPEVSLVPGFHISVADPSDGEDDGNGPVSPRPWHDDEYSLRSYVDRYRPVYFENERNDGPRSNSSDSEGYEPDIPHEARESGEIGRLQRQQLDLENTLAHRNRMLDLMRAQQIRESDEFFGSRSREGEVEEDSSYNRRSTSSRSGARPFAAALGTPGPAYPSEEHGSLLTEAEASSSKTTSNGVAASSSARAGVAPHALFFISRNKSSTEIKFDPPVSGRYILVKLWAQCPNANIDIQAILVHGYGGPRFFPSVEMR</sequence>
<feature type="compositionally biased region" description="Basic and acidic residues" evidence="1">
    <location>
        <begin position="404"/>
        <end position="414"/>
    </location>
</feature>
<feature type="region of interest" description="Disordered" evidence="1">
    <location>
        <begin position="449"/>
        <end position="514"/>
    </location>
</feature>
<protein>
    <submittedName>
        <fullName evidence="2">Uncharacterized protein</fullName>
    </submittedName>
</protein>
<accession>A0A0D1ZH03</accession>
<evidence type="ECO:0000313" key="2">
    <source>
        <dbReference type="EMBL" id="KIW27226.1"/>
    </source>
</evidence>
<feature type="compositionally biased region" description="Basic and acidic residues" evidence="1">
    <location>
        <begin position="108"/>
        <end position="121"/>
    </location>
</feature>
<dbReference type="AlphaFoldDB" id="A0A0D1ZH03"/>
<dbReference type="RefSeq" id="XP_016247442.1">
    <property type="nucleotide sequence ID" value="XM_016394023.1"/>
</dbReference>
<name>A0A0D1ZH03_9EURO</name>
<keyword evidence="3" id="KW-1185">Reference proteome</keyword>
<evidence type="ECO:0000256" key="1">
    <source>
        <dbReference type="SAM" id="MobiDB-lite"/>
    </source>
</evidence>
<dbReference type="STRING" id="569365.A0A0D1ZH03"/>
<feature type="region of interest" description="Disordered" evidence="1">
    <location>
        <begin position="284"/>
        <end position="367"/>
    </location>
</feature>
<feature type="compositionally biased region" description="Polar residues" evidence="1">
    <location>
        <begin position="87"/>
        <end position="96"/>
    </location>
</feature>
<feature type="compositionally biased region" description="Low complexity" evidence="1">
    <location>
        <begin position="501"/>
        <end position="514"/>
    </location>
</feature>
<reference evidence="2 3" key="1">
    <citation type="submission" date="2015-01" db="EMBL/GenBank/DDBJ databases">
        <title>The Genome Sequence of Cladophialophora immunda CBS83496.</title>
        <authorList>
            <consortium name="The Broad Institute Genomics Platform"/>
            <person name="Cuomo C."/>
            <person name="de Hoog S."/>
            <person name="Gorbushina A."/>
            <person name="Stielow B."/>
            <person name="Teixiera M."/>
            <person name="Abouelleil A."/>
            <person name="Chapman S.B."/>
            <person name="Priest M."/>
            <person name="Young S.K."/>
            <person name="Wortman J."/>
            <person name="Nusbaum C."/>
            <person name="Birren B."/>
        </authorList>
    </citation>
    <scope>NUCLEOTIDE SEQUENCE [LARGE SCALE GENOMIC DNA]</scope>
    <source>
        <strain evidence="2 3">CBS 83496</strain>
    </source>
</reference>
<proteinExistence type="predicted"/>
<feature type="compositionally biased region" description="Basic and acidic residues" evidence="1">
    <location>
        <begin position="55"/>
        <end position="85"/>
    </location>
</feature>
<dbReference type="HOGENOM" id="CLU_019419_1_1_1"/>
<organism evidence="2 3">
    <name type="scientific">Cladophialophora immunda</name>
    <dbReference type="NCBI Taxonomy" id="569365"/>
    <lineage>
        <taxon>Eukaryota</taxon>
        <taxon>Fungi</taxon>
        <taxon>Dikarya</taxon>
        <taxon>Ascomycota</taxon>
        <taxon>Pezizomycotina</taxon>
        <taxon>Eurotiomycetes</taxon>
        <taxon>Chaetothyriomycetidae</taxon>
        <taxon>Chaetothyriales</taxon>
        <taxon>Herpotrichiellaceae</taxon>
        <taxon>Cladophialophora</taxon>
    </lineage>
</organism>
<evidence type="ECO:0000313" key="3">
    <source>
        <dbReference type="Proteomes" id="UP000054466"/>
    </source>
</evidence>
<feature type="region of interest" description="Disordered" evidence="1">
    <location>
        <begin position="52"/>
        <end position="169"/>
    </location>
</feature>
<feature type="region of interest" description="Disordered" evidence="1">
    <location>
        <begin position="382"/>
        <end position="417"/>
    </location>
</feature>
<dbReference type="GeneID" id="27346179"/>
<dbReference type="Proteomes" id="UP000054466">
    <property type="component" value="Unassembled WGS sequence"/>
</dbReference>